<gene>
    <name evidence="2" type="ORF">SDC9_11405</name>
</gene>
<dbReference type="InterPro" id="IPR050407">
    <property type="entry name" value="Geranylgeranyl_reductase"/>
</dbReference>
<evidence type="ECO:0000259" key="1">
    <source>
        <dbReference type="Pfam" id="PF01494"/>
    </source>
</evidence>
<dbReference type="SUPFAM" id="SSF51905">
    <property type="entry name" value="FAD/NAD(P)-binding domain"/>
    <property type="match status" value="1"/>
</dbReference>
<accession>A0A644TJ50</accession>
<dbReference type="GO" id="GO:0071949">
    <property type="term" value="F:FAD binding"/>
    <property type="evidence" value="ECO:0007669"/>
    <property type="project" value="InterPro"/>
</dbReference>
<proteinExistence type="predicted"/>
<dbReference type="Pfam" id="PF01494">
    <property type="entry name" value="FAD_binding_3"/>
    <property type="match status" value="1"/>
</dbReference>
<dbReference type="Gene3D" id="3.50.50.60">
    <property type="entry name" value="FAD/NAD(P)-binding domain"/>
    <property type="match status" value="1"/>
</dbReference>
<protein>
    <recommendedName>
        <fullName evidence="1">FAD-binding domain-containing protein</fullName>
    </recommendedName>
</protein>
<reference evidence="2" key="1">
    <citation type="submission" date="2019-08" db="EMBL/GenBank/DDBJ databases">
        <authorList>
            <person name="Kucharzyk K."/>
            <person name="Murdoch R.W."/>
            <person name="Higgins S."/>
            <person name="Loffler F."/>
        </authorList>
    </citation>
    <scope>NUCLEOTIDE SEQUENCE</scope>
</reference>
<dbReference type="PANTHER" id="PTHR42685">
    <property type="entry name" value="GERANYLGERANYL DIPHOSPHATE REDUCTASE"/>
    <property type="match status" value="1"/>
</dbReference>
<dbReference type="AlphaFoldDB" id="A0A644TJ50"/>
<dbReference type="InterPro" id="IPR036188">
    <property type="entry name" value="FAD/NAD-bd_sf"/>
</dbReference>
<evidence type="ECO:0000313" key="2">
    <source>
        <dbReference type="EMBL" id="MPL65741.1"/>
    </source>
</evidence>
<dbReference type="PANTHER" id="PTHR42685:SF18">
    <property type="entry name" value="DIGERANYLGERANYLGLYCEROPHOSPHOLIPID REDUCTASE"/>
    <property type="match status" value="1"/>
</dbReference>
<sequence>MNNMIDLLVIGAGPAGLMTAKTAAEAGLKVILIEKNKSFTQLRRACSAQFILDDGYENEFIKIADGKILFTKNKFEVKYSGALVDVTNKYYHSPKDHIIHFAHPGQRAFALKFDKRKLLDDLCKECEALGVDVRLSTLASGGSDRGDHVSINLKNENNVYTVNAKKVVIAEGANAHVTGIFGLNKNRTLFATAHVLKYILEGISGIEPNSWNLFYGKAYHSNSPVIIGPSLYGDKTFELTISGSETLRPESIYENVTKNSPLKNLFANANLIDKQGCAVKAFSSLKVPYSGNVITIGDSAAFVEVEVQGALMCGYHAANAIHEELQGKNGFEQYTCWWKESFEFNRDDYLLVSQGYALVPTYSDDEIDYLFSLVEGRTLEGTYSQYKTPKLMWDSILLNKEQIQRERPLIYEKIEKMNTMTLTATFNS</sequence>
<dbReference type="PRINTS" id="PR00420">
    <property type="entry name" value="RNGMNOXGNASE"/>
</dbReference>
<organism evidence="2">
    <name type="scientific">bioreactor metagenome</name>
    <dbReference type="NCBI Taxonomy" id="1076179"/>
    <lineage>
        <taxon>unclassified sequences</taxon>
        <taxon>metagenomes</taxon>
        <taxon>ecological metagenomes</taxon>
    </lineage>
</organism>
<name>A0A644TJ50_9ZZZZ</name>
<dbReference type="InterPro" id="IPR002938">
    <property type="entry name" value="FAD-bd"/>
</dbReference>
<dbReference type="EMBL" id="VSSQ01000029">
    <property type="protein sequence ID" value="MPL65741.1"/>
    <property type="molecule type" value="Genomic_DNA"/>
</dbReference>
<feature type="domain" description="FAD-binding" evidence="1">
    <location>
        <begin position="6"/>
        <end position="182"/>
    </location>
</feature>
<comment type="caution">
    <text evidence="2">The sequence shown here is derived from an EMBL/GenBank/DDBJ whole genome shotgun (WGS) entry which is preliminary data.</text>
</comment>